<evidence type="ECO:0000256" key="1">
    <source>
        <dbReference type="ARBA" id="ARBA00003236"/>
    </source>
</evidence>
<evidence type="ECO:0000259" key="7">
    <source>
        <dbReference type="PROSITE" id="PS51677"/>
    </source>
</evidence>
<accession>A0A135HW57</accession>
<name>A0A135HW57_9HYPH</name>
<dbReference type="GO" id="GO:0005975">
    <property type="term" value="P:carbohydrate metabolic process"/>
    <property type="evidence" value="ECO:0007669"/>
    <property type="project" value="InterPro"/>
</dbReference>
<comment type="caution">
    <text evidence="8">The sequence shown here is derived from an EMBL/GenBank/DDBJ whole genome shotgun (WGS) entry which is preliminary data.</text>
</comment>
<keyword evidence="9" id="KW-1185">Reference proteome</keyword>
<dbReference type="STRING" id="1494590.ATN84_08350"/>
<dbReference type="InterPro" id="IPR051398">
    <property type="entry name" value="Polysacch_Deacetylase"/>
</dbReference>
<dbReference type="AlphaFoldDB" id="A0A135HW57"/>
<sequence length="232" mass="26241">MPVPILLYHQIDVPPAKRVPFRSMIVHPDAFRRQMAWLKRLGYRGLSLRDALPYIEGSKTGKVAVITFDDGFRDVYENALPVLQEYGFTATNFFVAGQIGGQNAWDIPIGVAPAPCMSASQMREWAALGHEVGSHTLDHVHLPDVPPKEARRQIGQSRDMLQDMLGMPVTSFAYPYGDENTNIRTVVREAGYTHATTTERRKARPVDDDLGLPRLTIRRNDTWLHFLKKCLM</sequence>
<comment type="function">
    <text evidence="1">Is involved in generating a small heat-stable compound (Nod), an acylated oligomer of N-acetylglucosamine, that stimulates mitosis in various plant protoplasts.</text>
</comment>
<dbReference type="Gene3D" id="3.20.20.370">
    <property type="entry name" value="Glycoside hydrolase/deacetylase"/>
    <property type="match status" value="1"/>
</dbReference>
<evidence type="ECO:0000256" key="6">
    <source>
        <dbReference type="ARBA" id="ARBA00032976"/>
    </source>
</evidence>
<dbReference type="PROSITE" id="PS51677">
    <property type="entry name" value="NODB"/>
    <property type="match status" value="1"/>
</dbReference>
<dbReference type="CDD" id="cd10918">
    <property type="entry name" value="CE4_NodB_like_5s_6s"/>
    <property type="match status" value="1"/>
</dbReference>
<comment type="subcellular location">
    <subcellularLocation>
        <location evidence="2">Secreted</location>
    </subcellularLocation>
</comment>
<dbReference type="RefSeq" id="WP_068881577.1">
    <property type="nucleotide sequence ID" value="NZ_LNTU01000012.1"/>
</dbReference>
<dbReference type="GO" id="GO:0016810">
    <property type="term" value="F:hydrolase activity, acting on carbon-nitrogen (but not peptide) bonds"/>
    <property type="evidence" value="ECO:0007669"/>
    <property type="project" value="InterPro"/>
</dbReference>
<dbReference type="SUPFAM" id="SSF88713">
    <property type="entry name" value="Glycoside hydrolase/deacetylase"/>
    <property type="match status" value="1"/>
</dbReference>
<protein>
    <recommendedName>
        <fullName evidence="4">Chitooligosaccharide deacetylase</fullName>
    </recommendedName>
    <alternativeName>
        <fullName evidence="6">Nodulation protein B</fullName>
    </alternativeName>
</protein>
<dbReference type="InterPro" id="IPR002509">
    <property type="entry name" value="NODB_dom"/>
</dbReference>
<dbReference type="EMBL" id="LNTU01000012">
    <property type="protein sequence ID" value="KXF77391.1"/>
    <property type="molecule type" value="Genomic_DNA"/>
</dbReference>
<dbReference type="PANTHER" id="PTHR34216">
    <property type="match status" value="1"/>
</dbReference>
<reference evidence="8 9" key="1">
    <citation type="submission" date="2015-11" db="EMBL/GenBank/DDBJ databases">
        <title>Draft genome sequence of Paramesorhizobium deserti A-3-E, a strain highly resistant to diverse beta-lactam antibiotics.</title>
        <authorList>
            <person name="Lv R."/>
            <person name="Yang X."/>
            <person name="Fang N."/>
            <person name="Guo J."/>
            <person name="Luo X."/>
            <person name="Peng F."/>
            <person name="Yang R."/>
            <person name="Cui Y."/>
            <person name="Fang C."/>
            <person name="Song Y."/>
        </authorList>
    </citation>
    <scope>NUCLEOTIDE SEQUENCE [LARGE SCALE GENOMIC DNA]</scope>
    <source>
        <strain evidence="8 9">A-3-E</strain>
    </source>
</reference>
<evidence type="ECO:0000256" key="3">
    <source>
        <dbReference type="ARBA" id="ARBA00010973"/>
    </source>
</evidence>
<dbReference type="OrthoDB" id="9814639at2"/>
<keyword evidence="5" id="KW-0732">Signal</keyword>
<dbReference type="GO" id="GO:0005576">
    <property type="term" value="C:extracellular region"/>
    <property type="evidence" value="ECO:0007669"/>
    <property type="project" value="UniProtKB-SubCell"/>
</dbReference>
<proteinExistence type="inferred from homology"/>
<evidence type="ECO:0000313" key="9">
    <source>
        <dbReference type="Proteomes" id="UP000070107"/>
    </source>
</evidence>
<dbReference type="InterPro" id="IPR011330">
    <property type="entry name" value="Glyco_hydro/deAcase_b/a-brl"/>
</dbReference>
<evidence type="ECO:0000256" key="5">
    <source>
        <dbReference type="ARBA" id="ARBA00022729"/>
    </source>
</evidence>
<evidence type="ECO:0000313" key="8">
    <source>
        <dbReference type="EMBL" id="KXF77391.1"/>
    </source>
</evidence>
<dbReference type="Proteomes" id="UP000070107">
    <property type="component" value="Unassembled WGS sequence"/>
</dbReference>
<evidence type="ECO:0000256" key="2">
    <source>
        <dbReference type="ARBA" id="ARBA00004613"/>
    </source>
</evidence>
<feature type="domain" description="NodB homology" evidence="7">
    <location>
        <begin position="62"/>
        <end position="232"/>
    </location>
</feature>
<evidence type="ECO:0000256" key="4">
    <source>
        <dbReference type="ARBA" id="ARBA00020071"/>
    </source>
</evidence>
<comment type="similarity">
    <text evidence="3">Belongs to the polysaccharide deacetylase family.</text>
</comment>
<organism evidence="8 9">
    <name type="scientific">Paramesorhizobium deserti</name>
    <dbReference type="NCBI Taxonomy" id="1494590"/>
    <lineage>
        <taxon>Bacteria</taxon>
        <taxon>Pseudomonadati</taxon>
        <taxon>Pseudomonadota</taxon>
        <taxon>Alphaproteobacteria</taxon>
        <taxon>Hyphomicrobiales</taxon>
        <taxon>Phyllobacteriaceae</taxon>
        <taxon>Paramesorhizobium</taxon>
    </lineage>
</organism>
<dbReference type="PANTHER" id="PTHR34216:SF3">
    <property type="entry name" value="POLY-BETA-1,6-N-ACETYL-D-GLUCOSAMINE N-DEACETYLASE"/>
    <property type="match status" value="1"/>
</dbReference>
<dbReference type="Pfam" id="PF01522">
    <property type="entry name" value="Polysacc_deac_1"/>
    <property type="match status" value="1"/>
</dbReference>
<gene>
    <name evidence="8" type="ORF">ATN84_08350</name>
</gene>